<proteinExistence type="predicted"/>
<dbReference type="CDD" id="cd06173">
    <property type="entry name" value="MFS_MefA_like"/>
    <property type="match status" value="1"/>
</dbReference>
<keyword evidence="4 7" id="KW-0812">Transmembrane</keyword>
<feature type="transmembrane region" description="Helical" evidence="7">
    <location>
        <begin position="284"/>
        <end position="305"/>
    </location>
</feature>
<dbReference type="InterPro" id="IPR011701">
    <property type="entry name" value="MFS"/>
</dbReference>
<evidence type="ECO:0000256" key="7">
    <source>
        <dbReference type="SAM" id="Phobius"/>
    </source>
</evidence>
<keyword evidence="5 7" id="KW-1133">Transmembrane helix</keyword>
<comment type="caution">
    <text evidence="8">The sequence shown here is derived from an EMBL/GenBank/DDBJ whole genome shotgun (WGS) entry which is preliminary data.</text>
</comment>
<feature type="transmembrane region" description="Helical" evidence="7">
    <location>
        <begin position="100"/>
        <end position="124"/>
    </location>
</feature>
<dbReference type="PANTHER" id="PTHR43266:SF2">
    <property type="entry name" value="MAJOR FACILITATOR SUPERFAMILY (MFS) PROFILE DOMAIN-CONTAINING PROTEIN"/>
    <property type="match status" value="1"/>
</dbReference>
<name>A0ABS2DM36_9BACI</name>
<keyword evidence="9" id="KW-1185">Reference proteome</keyword>
<dbReference type="RefSeq" id="WP_204204480.1">
    <property type="nucleotide sequence ID" value="NZ_JAFELM010000039.1"/>
</dbReference>
<feature type="transmembrane region" description="Helical" evidence="7">
    <location>
        <begin position="345"/>
        <end position="363"/>
    </location>
</feature>
<dbReference type="Proteomes" id="UP001518925">
    <property type="component" value="Unassembled WGS sequence"/>
</dbReference>
<feature type="transmembrane region" description="Helical" evidence="7">
    <location>
        <begin position="43"/>
        <end position="64"/>
    </location>
</feature>
<evidence type="ECO:0000256" key="5">
    <source>
        <dbReference type="ARBA" id="ARBA00022989"/>
    </source>
</evidence>
<feature type="transmembrane region" description="Helical" evidence="7">
    <location>
        <begin position="14"/>
        <end position="37"/>
    </location>
</feature>
<feature type="transmembrane region" description="Helical" evidence="7">
    <location>
        <begin position="375"/>
        <end position="398"/>
    </location>
</feature>
<reference evidence="8 9" key="1">
    <citation type="submission" date="2021-02" db="EMBL/GenBank/DDBJ databases">
        <title>Bacillus sp. RD4P76, an endophyte from a halophyte.</title>
        <authorList>
            <person name="Sun J.-Q."/>
        </authorList>
    </citation>
    <scope>NUCLEOTIDE SEQUENCE [LARGE SCALE GENOMIC DNA]</scope>
    <source>
        <strain evidence="8 9">RD4P76</strain>
    </source>
</reference>
<dbReference type="InterPro" id="IPR036259">
    <property type="entry name" value="MFS_trans_sf"/>
</dbReference>
<gene>
    <name evidence="8" type="ORF">JR050_15765</name>
</gene>
<keyword evidence="6 7" id="KW-0472">Membrane</keyword>
<dbReference type="Gene3D" id="1.20.1250.20">
    <property type="entry name" value="MFS general substrate transporter like domains"/>
    <property type="match status" value="2"/>
</dbReference>
<dbReference type="EMBL" id="JAFELM010000039">
    <property type="protein sequence ID" value="MBM6619125.1"/>
    <property type="molecule type" value="Genomic_DNA"/>
</dbReference>
<feature type="transmembrane region" description="Helical" evidence="7">
    <location>
        <begin position="76"/>
        <end position="94"/>
    </location>
</feature>
<accession>A0ABS2DM36</accession>
<organism evidence="8 9">
    <name type="scientific">Bacillus suaedaesalsae</name>
    <dbReference type="NCBI Taxonomy" id="2810349"/>
    <lineage>
        <taxon>Bacteria</taxon>
        <taxon>Bacillati</taxon>
        <taxon>Bacillota</taxon>
        <taxon>Bacilli</taxon>
        <taxon>Bacillales</taxon>
        <taxon>Bacillaceae</taxon>
        <taxon>Bacillus</taxon>
    </lineage>
</organism>
<feature type="transmembrane region" description="Helical" evidence="7">
    <location>
        <begin position="213"/>
        <end position="236"/>
    </location>
</feature>
<dbReference type="Pfam" id="PF07690">
    <property type="entry name" value="MFS_1"/>
    <property type="match status" value="1"/>
</dbReference>
<dbReference type="PANTHER" id="PTHR43266">
    <property type="entry name" value="MACROLIDE-EFFLUX PROTEIN"/>
    <property type="match status" value="1"/>
</dbReference>
<keyword evidence="2" id="KW-0813">Transport</keyword>
<evidence type="ECO:0000256" key="3">
    <source>
        <dbReference type="ARBA" id="ARBA00022475"/>
    </source>
</evidence>
<evidence type="ECO:0000256" key="6">
    <source>
        <dbReference type="ARBA" id="ARBA00023136"/>
    </source>
</evidence>
<feature type="transmembrane region" description="Helical" evidence="7">
    <location>
        <begin position="311"/>
        <end position="333"/>
    </location>
</feature>
<protein>
    <submittedName>
        <fullName evidence="8">MFS transporter</fullName>
    </submittedName>
</protein>
<feature type="transmembrane region" description="Helical" evidence="7">
    <location>
        <begin position="256"/>
        <end position="277"/>
    </location>
</feature>
<evidence type="ECO:0000256" key="2">
    <source>
        <dbReference type="ARBA" id="ARBA00022448"/>
    </source>
</evidence>
<evidence type="ECO:0000256" key="4">
    <source>
        <dbReference type="ARBA" id="ARBA00022692"/>
    </source>
</evidence>
<evidence type="ECO:0000313" key="8">
    <source>
        <dbReference type="EMBL" id="MBM6619125.1"/>
    </source>
</evidence>
<evidence type="ECO:0000313" key="9">
    <source>
        <dbReference type="Proteomes" id="UP001518925"/>
    </source>
</evidence>
<comment type="subcellular location">
    <subcellularLocation>
        <location evidence="1">Cell membrane</location>
        <topology evidence="1">Multi-pass membrane protein</topology>
    </subcellularLocation>
</comment>
<sequence length="413" mass="44258">MLNILKQNLMFRRLAISLFISEIGSWFSYMLLIVMTYTKTETLLTTMGIALFLSVGSLVGGAIAGVIIENKNPAKVIVATNISSAILIASLFFLPNTLHVYFVAAFAISFISSFRTPAFNKYIVNIVDEKQLMEANGTFQSTRELVKIIGPGLAATVLGILPEGQQNIGFLIDSATYVLASTLFIGLSLASIEPIQLEGKKEKKSFWKSWVEGLSPIKSPIVISVLVMYVCIMLGIAGVDVTFTAHVDKSGYKAEYVGYILGALSAGMILTSIFGSAIIKKLPLAIQLGGGTLGLGIFYACIGFSSNLYLMMASAFALGIFNSAFNMSASTFWQTAIPYDQLGRFFSTITSFLSSITLLGMGINGLVGTISSPQFVIILCGALILISGLCSIFIIMAVTKNSMKNTPANVSQA</sequence>
<feature type="transmembrane region" description="Helical" evidence="7">
    <location>
        <begin position="168"/>
        <end position="192"/>
    </location>
</feature>
<dbReference type="SUPFAM" id="SSF103473">
    <property type="entry name" value="MFS general substrate transporter"/>
    <property type="match status" value="1"/>
</dbReference>
<evidence type="ECO:0000256" key="1">
    <source>
        <dbReference type="ARBA" id="ARBA00004651"/>
    </source>
</evidence>
<keyword evidence="3" id="KW-1003">Cell membrane</keyword>